<name>E7RLL8_9BACT</name>
<sequence>MNKYDQLLIIILLLLSIGKERIYGISTTVFGGKSYVLLLLYLLSTLYYISRFVWVFKVEKRVNYRLLIAVVAIILLTIIGQL</sequence>
<keyword evidence="1" id="KW-0472">Membrane</keyword>
<evidence type="ECO:0000256" key="1">
    <source>
        <dbReference type="SAM" id="Phobius"/>
    </source>
</evidence>
<reference evidence="2" key="1">
    <citation type="submission" date="2011-01" db="EMBL/GenBank/DDBJ databases">
        <authorList>
            <person name="Muzny D."/>
            <person name="Qin X."/>
            <person name="Buhay C."/>
            <person name="Dugan-Rocha S."/>
            <person name="Ding Y."/>
            <person name="Chen G."/>
            <person name="Hawes A."/>
            <person name="Holder M."/>
            <person name="Jhangiani S."/>
            <person name="Johnson A."/>
            <person name="Khan Z."/>
            <person name="Li Z."/>
            <person name="Liu W."/>
            <person name="Liu X."/>
            <person name="Perez L."/>
            <person name="Shen H."/>
            <person name="Wang Q."/>
            <person name="Watt J."/>
            <person name="Xi L."/>
            <person name="Xin Y."/>
            <person name="Zhou J."/>
            <person name="Deng J."/>
            <person name="Jiang H."/>
            <person name="Liu Y."/>
            <person name="Qu J."/>
            <person name="Song X.-Z."/>
            <person name="Zhang L."/>
            <person name="Villasana D."/>
            <person name="Johnson A."/>
            <person name="Liu J."/>
            <person name="Liyanage D."/>
            <person name="Lorensuhewa L."/>
            <person name="Robinson T."/>
            <person name="Song A."/>
            <person name="Song B.-B."/>
            <person name="Dinh H."/>
            <person name="Thornton R."/>
            <person name="Coyle M."/>
            <person name="Francisco L."/>
            <person name="Jackson L."/>
            <person name="Javaid M."/>
            <person name="Korchina V."/>
            <person name="Kovar C."/>
            <person name="Mata R."/>
            <person name="Mathew T."/>
            <person name="Ngo R."/>
            <person name="Nguyen L."/>
            <person name="Nguyen N."/>
            <person name="Okwuonu G."/>
            <person name="Ongeri F."/>
            <person name="Pham C."/>
            <person name="Simmons D."/>
            <person name="Wilczek-Boney K."/>
            <person name="Hale W."/>
            <person name="Jakkamsetti A."/>
            <person name="Pham P."/>
            <person name="Ruth R."/>
            <person name="San Lucas F."/>
            <person name="Warren J."/>
            <person name="Zhang J."/>
            <person name="Zhao Z."/>
            <person name="Zhou C."/>
            <person name="Zhu D."/>
            <person name="Lee S."/>
            <person name="Bess C."/>
            <person name="Blankenburg K."/>
            <person name="Forbes L."/>
            <person name="Fu Q."/>
            <person name="Gubbala S."/>
            <person name="Hirani K."/>
            <person name="Jayaseelan J.C."/>
            <person name="Lara F."/>
            <person name="Munidasa M."/>
            <person name="Palculict T."/>
            <person name="Patil S."/>
            <person name="Pu L.-L."/>
            <person name="Saada N."/>
            <person name="Tang L."/>
            <person name="Weissenberger G."/>
            <person name="Zhu Y."/>
            <person name="Hemphill L."/>
            <person name="Shang Y."/>
            <person name="Youmans B."/>
            <person name="Ayvaz T."/>
            <person name="Ross M."/>
            <person name="Santibanez J."/>
            <person name="Aqrawi P."/>
            <person name="Gross S."/>
            <person name="Joshi V."/>
            <person name="Fowler G."/>
            <person name="Nazareth L."/>
            <person name="Reid J."/>
            <person name="Worley K."/>
            <person name="Petrosino J."/>
            <person name="Highlander S."/>
            <person name="Gibbs R."/>
        </authorList>
    </citation>
    <scope>NUCLEOTIDE SEQUENCE [LARGE SCALE GENOMIC DNA]</scope>
    <source>
        <strain evidence="2">ATCC 33269</strain>
    </source>
</reference>
<protein>
    <submittedName>
        <fullName evidence="2">Uncharacterized protein</fullName>
    </submittedName>
</protein>
<feature type="transmembrane region" description="Helical" evidence="1">
    <location>
        <begin position="62"/>
        <end position="80"/>
    </location>
</feature>
<organism evidence="2 3">
    <name type="scientific">Hoylesella oralis ATCC 33269</name>
    <dbReference type="NCBI Taxonomy" id="873533"/>
    <lineage>
        <taxon>Bacteria</taxon>
        <taxon>Pseudomonadati</taxon>
        <taxon>Bacteroidota</taxon>
        <taxon>Bacteroidia</taxon>
        <taxon>Bacteroidales</taxon>
        <taxon>Prevotellaceae</taxon>
        <taxon>Hoylesella</taxon>
    </lineage>
</organism>
<evidence type="ECO:0000313" key="2">
    <source>
        <dbReference type="EMBL" id="EFZ37649.1"/>
    </source>
</evidence>
<dbReference type="EMBL" id="AEPE02000002">
    <property type="protein sequence ID" value="EFZ37649.1"/>
    <property type="molecule type" value="Genomic_DNA"/>
</dbReference>
<keyword evidence="3" id="KW-1185">Reference proteome</keyword>
<evidence type="ECO:0000313" key="3">
    <source>
        <dbReference type="Proteomes" id="UP000005580"/>
    </source>
</evidence>
<dbReference type="AlphaFoldDB" id="E7RLL8"/>
<dbReference type="Proteomes" id="UP000005580">
    <property type="component" value="Unassembled WGS sequence"/>
</dbReference>
<keyword evidence="1" id="KW-1133">Transmembrane helix</keyword>
<accession>E7RLL8</accession>
<gene>
    <name evidence="2" type="ORF">HMPREF0663_10018</name>
</gene>
<proteinExistence type="predicted"/>
<comment type="caution">
    <text evidence="2">The sequence shown here is derived from an EMBL/GenBank/DDBJ whole genome shotgun (WGS) entry which is preliminary data.</text>
</comment>
<feature type="transmembrane region" description="Helical" evidence="1">
    <location>
        <begin position="34"/>
        <end position="50"/>
    </location>
</feature>
<dbReference type="HOGENOM" id="CLU_2555482_0_0_10"/>
<keyword evidence="1" id="KW-0812">Transmembrane</keyword>